<name>A0A9N9JX98_9GLOM</name>
<gene>
    <name evidence="1" type="ORF">RFULGI_LOCUS17494</name>
</gene>
<keyword evidence="2" id="KW-1185">Reference proteome</keyword>
<dbReference type="AlphaFoldDB" id="A0A9N9JX98"/>
<feature type="non-terminal residue" evidence="1">
    <location>
        <position position="66"/>
    </location>
</feature>
<dbReference type="EMBL" id="CAJVPZ010068961">
    <property type="protein sequence ID" value="CAG8798549.1"/>
    <property type="molecule type" value="Genomic_DNA"/>
</dbReference>
<feature type="non-terminal residue" evidence="1">
    <location>
        <position position="1"/>
    </location>
</feature>
<dbReference type="Proteomes" id="UP000789396">
    <property type="component" value="Unassembled WGS sequence"/>
</dbReference>
<comment type="caution">
    <text evidence="1">The sequence shown here is derived from an EMBL/GenBank/DDBJ whole genome shotgun (WGS) entry which is preliminary data.</text>
</comment>
<protein>
    <submittedName>
        <fullName evidence="1">14432_t:CDS:1</fullName>
    </submittedName>
</protein>
<evidence type="ECO:0000313" key="1">
    <source>
        <dbReference type="EMBL" id="CAG8798549.1"/>
    </source>
</evidence>
<sequence length="66" mass="7378">LHFYSSELLECDLKDSVNGSTINASQLEIIDQNFSEEFEHISESCQLQLDNIDGTNLSIEEAVDVS</sequence>
<accession>A0A9N9JX98</accession>
<dbReference type="OrthoDB" id="2372398at2759"/>
<evidence type="ECO:0000313" key="2">
    <source>
        <dbReference type="Proteomes" id="UP000789396"/>
    </source>
</evidence>
<organism evidence="1 2">
    <name type="scientific">Racocetra fulgida</name>
    <dbReference type="NCBI Taxonomy" id="60492"/>
    <lineage>
        <taxon>Eukaryota</taxon>
        <taxon>Fungi</taxon>
        <taxon>Fungi incertae sedis</taxon>
        <taxon>Mucoromycota</taxon>
        <taxon>Glomeromycotina</taxon>
        <taxon>Glomeromycetes</taxon>
        <taxon>Diversisporales</taxon>
        <taxon>Gigasporaceae</taxon>
        <taxon>Racocetra</taxon>
    </lineage>
</organism>
<reference evidence="1" key="1">
    <citation type="submission" date="2021-06" db="EMBL/GenBank/DDBJ databases">
        <authorList>
            <person name="Kallberg Y."/>
            <person name="Tangrot J."/>
            <person name="Rosling A."/>
        </authorList>
    </citation>
    <scope>NUCLEOTIDE SEQUENCE</scope>
    <source>
        <strain evidence="1">IN212</strain>
    </source>
</reference>
<proteinExistence type="predicted"/>